<dbReference type="InterPro" id="IPR019963">
    <property type="entry name" value="FL_hydrolase_MqnB"/>
</dbReference>
<dbReference type="AlphaFoldDB" id="A0A6N6N4Q3"/>
<protein>
    <recommendedName>
        <fullName evidence="1 2">Futalosine hydrolase</fullName>
        <shortName evidence="1">FL hydrolase</shortName>
        <ecNumber evidence="1 2">3.2.2.26</ecNumber>
    </recommendedName>
    <alternativeName>
        <fullName evidence="1">Futalosine nucleosidase</fullName>
    </alternativeName>
    <alternativeName>
        <fullName evidence="1">Menaquinone biosynthetic enzyme MqnB</fullName>
    </alternativeName>
</protein>
<keyword evidence="1 4" id="KW-0378">Hydrolase</keyword>
<comment type="similarity">
    <text evidence="1">Belongs to the PNP/UDP phosphorylase family. Futalosine hydrolase subfamily.</text>
</comment>
<organism evidence="4 5">
    <name type="scientific">Pseudodesulfovibrio senegalensis</name>
    <dbReference type="NCBI Taxonomy" id="1721087"/>
    <lineage>
        <taxon>Bacteria</taxon>
        <taxon>Pseudomonadati</taxon>
        <taxon>Thermodesulfobacteriota</taxon>
        <taxon>Desulfovibrionia</taxon>
        <taxon>Desulfovibrionales</taxon>
        <taxon>Desulfovibrionaceae</taxon>
    </lineage>
</organism>
<dbReference type="CDD" id="cd17766">
    <property type="entry name" value="futalosine_nucleosidase_MqnB"/>
    <property type="match status" value="1"/>
</dbReference>
<dbReference type="GO" id="GO:0009116">
    <property type="term" value="P:nucleoside metabolic process"/>
    <property type="evidence" value="ECO:0007669"/>
    <property type="project" value="InterPro"/>
</dbReference>
<keyword evidence="4" id="KW-0326">Glycosidase</keyword>
<dbReference type="GO" id="GO:0005829">
    <property type="term" value="C:cytosol"/>
    <property type="evidence" value="ECO:0007669"/>
    <property type="project" value="TreeGrafter"/>
</dbReference>
<accession>A0A6N6N4Q3</accession>
<dbReference type="InterPro" id="IPR000845">
    <property type="entry name" value="Nucleoside_phosphorylase_d"/>
</dbReference>
<comment type="pathway">
    <text evidence="1">Quinol/quinone metabolism; menaquinone biosynthesis.</text>
</comment>
<evidence type="ECO:0000256" key="1">
    <source>
        <dbReference type="HAMAP-Rule" id="MF_00991"/>
    </source>
</evidence>
<evidence type="ECO:0000313" key="4">
    <source>
        <dbReference type="EMBL" id="KAB1442721.1"/>
    </source>
</evidence>
<dbReference type="PANTHER" id="PTHR46832">
    <property type="entry name" value="5'-METHYLTHIOADENOSINE/S-ADENOSYLHOMOCYSTEINE NUCLEOSIDASE"/>
    <property type="match status" value="1"/>
</dbReference>
<dbReference type="HAMAP" id="MF_00991">
    <property type="entry name" value="MqnB"/>
    <property type="match status" value="1"/>
</dbReference>
<evidence type="ECO:0000256" key="2">
    <source>
        <dbReference type="NCBIfam" id="TIGR03664"/>
    </source>
</evidence>
<gene>
    <name evidence="1 4" type="primary">mqnB</name>
    <name evidence="4" type="ORF">F8A88_00125</name>
</gene>
<dbReference type="GO" id="GO:0009234">
    <property type="term" value="P:menaquinone biosynthetic process"/>
    <property type="evidence" value="ECO:0007669"/>
    <property type="project" value="UniProtKB-UniRule"/>
</dbReference>
<dbReference type="Gene3D" id="3.40.50.1580">
    <property type="entry name" value="Nucleoside phosphorylase domain"/>
    <property type="match status" value="1"/>
</dbReference>
<keyword evidence="1" id="KW-0474">Menaquinone biosynthesis</keyword>
<dbReference type="RefSeq" id="WP_151148913.1">
    <property type="nucleotide sequence ID" value="NZ_WAIE01000001.1"/>
</dbReference>
<comment type="caution">
    <text evidence="4">The sequence shown here is derived from an EMBL/GenBank/DDBJ whole genome shotgun (WGS) entry which is preliminary data.</text>
</comment>
<name>A0A6N6N4Q3_9BACT</name>
<dbReference type="Proteomes" id="UP000438699">
    <property type="component" value="Unassembled WGS sequence"/>
</dbReference>
<comment type="catalytic activity">
    <reaction evidence="1">
        <text>futalosine + H2O = dehypoxanthine futalosine + hypoxanthine</text>
        <dbReference type="Rhea" id="RHEA:25904"/>
        <dbReference type="ChEBI" id="CHEBI:15377"/>
        <dbReference type="ChEBI" id="CHEBI:17368"/>
        <dbReference type="ChEBI" id="CHEBI:58863"/>
        <dbReference type="ChEBI" id="CHEBI:58864"/>
        <dbReference type="EC" id="3.2.2.26"/>
    </reaction>
</comment>
<dbReference type="EC" id="3.2.2.26" evidence="1 2"/>
<feature type="domain" description="Nucleoside phosphorylase" evidence="3">
    <location>
        <begin position="3"/>
        <end position="220"/>
    </location>
</feature>
<comment type="function">
    <text evidence="1">Catalyzes the hydrolysis of futalosine (FL) to dehypoxanthine futalosine (DHFL) and hypoxanthine, a step in the biosynthesis of menaquinone (MK, vitamin K2).</text>
</comment>
<proteinExistence type="inferred from homology"/>
<dbReference type="GO" id="GO:0008782">
    <property type="term" value="F:adenosylhomocysteine nucleosidase activity"/>
    <property type="evidence" value="ECO:0007669"/>
    <property type="project" value="TreeGrafter"/>
</dbReference>
<dbReference type="PANTHER" id="PTHR46832:SF2">
    <property type="entry name" value="FUTALOSINE HYDROLASE"/>
    <property type="match status" value="1"/>
</dbReference>
<reference evidence="4 5" key="1">
    <citation type="journal article" date="2017" name="Int. J. Syst. Evol. Microbiol.">
        <title>Desulfovibrio senegalensis sp. nov., a mesophilic sulfate reducer isolated from marine sediment.</title>
        <authorList>
            <person name="Thioye A."/>
            <person name="Gam Z.B.A."/>
            <person name="Mbengue M."/>
            <person name="Cayol J.L."/>
            <person name="Joseph-Bartoli M."/>
            <person name="Toure-Kane C."/>
            <person name="Labat M."/>
        </authorList>
    </citation>
    <scope>NUCLEOTIDE SEQUENCE [LARGE SCALE GENOMIC DNA]</scope>
    <source>
        <strain evidence="4 5">DSM 101509</strain>
    </source>
</reference>
<dbReference type="EMBL" id="WAIE01000001">
    <property type="protein sequence ID" value="KAB1442721.1"/>
    <property type="molecule type" value="Genomic_DNA"/>
</dbReference>
<dbReference type="Pfam" id="PF01048">
    <property type="entry name" value="PNP_UDP_1"/>
    <property type="match status" value="1"/>
</dbReference>
<dbReference type="OrthoDB" id="9788270at2"/>
<evidence type="ECO:0000259" key="3">
    <source>
        <dbReference type="Pfam" id="PF01048"/>
    </source>
</evidence>
<dbReference type="NCBIfam" id="TIGR03664">
    <property type="entry name" value="fut_nucase"/>
    <property type="match status" value="1"/>
</dbReference>
<keyword evidence="5" id="KW-1185">Reference proteome</keyword>
<evidence type="ECO:0000313" key="5">
    <source>
        <dbReference type="Proteomes" id="UP000438699"/>
    </source>
</evidence>
<dbReference type="GO" id="GO:0008930">
    <property type="term" value="F:methylthioadenosine nucleosidase activity"/>
    <property type="evidence" value="ECO:0007669"/>
    <property type="project" value="TreeGrafter"/>
</dbReference>
<dbReference type="GO" id="GO:0019284">
    <property type="term" value="P:L-methionine salvage from S-adenosylmethionine"/>
    <property type="evidence" value="ECO:0007669"/>
    <property type="project" value="TreeGrafter"/>
</dbReference>
<dbReference type="InterPro" id="IPR035994">
    <property type="entry name" value="Nucleoside_phosphorylase_sf"/>
</dbReference>
<dbReference type="SUPFAM" id="SSF53167">
    <property type="entry name" value="Purine and uridine phosphorylases"/>
    <property type="match status" value="1"/>
</dbReference>
<dbReference type="UniPathway" id="UPA00079"/>
<sequence length="243" mass="25616">MLALVAATHRELRACLAGAGIDLPDGDALEQGGTARISVHGRELLACTCGVGLVNAGIMLGRLLERGVAGVVNVGIAGSFDVQAAPLGSVWLAKSETWPEYGVLDENGMTDARALKFPLARVGGEAVWDRVALNPYRDAEAMGLHADRQWGEADFLSVSGVSAATERAHGLRKRFDVLLENMEGFALAFGCAVAGVPFVELRTVSNRVGSRERTDWDIEGALAALGNACTGLLSGRREDSPLF</sequence>